<dbReference type="STRING" id="947166.A0A1D1V2B4"/>
<dbReference type="AlphaFoldDB" id="A0A1D1V2B4"/>
<sequence>MSPSSSSLVDSSIQQSLNGFSTNIYQSIATTSSDNLFLSPLSIASVLFLAYAGAKGVTQNEISQALNLQSGKDQQVLDSFGNVISIFNVPKNSPYNFSLANRAYVEKSAEIKQSYISTVFSKLQSTVGVVDFQHNATGAAKAINQWVEQQTANKIKNLITEDSVGPATLMILVNAIHFKARWEEPFPKSQTKDEDFTALDGSKTKVKMMRLSGERYKYFDNLDGSKNGLPPFHALSIPYKDKDLSLLVVLPKDNKGLTALENALKTDSFKAMNVGSEDHRLANLYLPRFKIEKNLDLIATLKKLGIQQLFSREADLSGITDGKLMVSKVVHKTFIKVDEEGTEAAAATGMQIMLMSLMTSSDDRPPIEFRVDHPFLFAIRHERSGLIVFMGRVTKF</sequence>
<gene>
    <name evidence="4" type="primary">RvY_04665-1</name>
    <name evidence="4" type="synonym">RvY_04665.1</name>
    <name evidence="4" type="ORF">RvY_04665</name>
</gene>
<dbReference type="OrthoDB" id="671595at2759"/>
<evidence type="ECO:0000256" key="2">
    <source>
        <dbReference type="RuleBase" id="RU000411"/>
    </source>
</evidence>
<dbReference type="PROSITE" id="PS00284">
    <property type="entry name" value="SERPIN"/>
    <property type="match status" value="1"/>
</dbReference>
<dbReference type="Gene3D" id="2.30.39.10">
    <property type="entry name" value="Alpha-1-antitrypsin, domain 1"/>
    <property type="match status" value="1"/>
</dbReference>
<name>A0A1D1V2B4_RAMVA</name>
<dbReference type="InterPro" id="IPR023796">
    <property type="entry name" value="Serpin_dom"/>
</dbReference>
<dbReference type="InterPro" id="IPR000215">
    <property type="entry name" value="Serpin_fam"/>
</dbReference>
<accession>A0A1D1V2B4</accession>
<reference evidence="4 5" key="1">
    <citation type="journal article" date="2016" name="Nat. Commun.">
        <title>Extremotolerant tardigrade genome and improved radiotolerance of human cultured cells by tardigrade-unique protein.</title>
        <authorList>
            <person name="Hashimoto T."/>
            <person name="Horikawa D.D."/>
            <person name="Saito Y."/>
            <person name="Kuwahara H."/>
            <person name="Kozuka-Hata H."/>
            <person name="Shin-I T."/>
            <person name="Minakuchi Y."/>
            <person name="Ohishi K."/>
            <person name="Motoyama A."/>
            <person name="Aizu T."/>
            <person name="Enomoto A."/>
            <person name="Kondo K."/>
            <person name="Tanaka S."/>
            <person name="Hara Y."/>
            <person name="Koshikawa S."/>
            <person name="Sagara H."/>
            <person name="Miura T."/>
            <person name="Yokobori S."/>
            <person name="Miyagawa K."/>
            <person name="Suzuki Y."/>
            <person name="Kubo T."/>
            <person name="Oyama M."/>
            <person name="Kohara Y."/>
            <person name="Fujiyama A."/>
            <person name="Arakawa K."/>
            <person name="Katayama T."/>
            <person name="Toyoda A."/>
            <person name="Kunieda T."/>
        </authorList>
    </citation>
    <scope>NUCLEOTIDE SEQUENCE [LARGE SCALE GENOMIC DNA]</scope>
    <source>
        <strain evidence="4 5">YOKOZUNA-1</strain>
    </source>
</reference>
<dbReference type="Gene3D" id="3.30.497.10">
    <property type="entry name" value="Antithrombin, subunit I, domain 2"/>
    <property type="match status" value="1"/>
</dbReference>
<proteinExistence type="inferred from homology"/>
<evidence type="ECO:0000256" key="1">
    <source>
        <dbReference type="ARBA" id="ARBA00009500"/>
    </source>
</evidence>
<dbReference type="InterPro" id="IPR036186">
    <property type="entry name" value="Serpin_sf"/>
</dbReference>
<dbReference type="PANTHER" id="PTHR11461:SF211">
    <property type="entry name" value="GH10112P-RELATED"/>
    <property type="match status" value="1"/>
</dbReference>
<keyword evidence="5" id="KW-1185">Reference proteome</keyword>
<comment type="similarity">
    <text evidence="1 2">Belongs to the serpin family.</text>
</comment>
<dbReference type="Pfam" id="PF00079">
    <property type="entry name" value="Serpin"/>
    <property type="match status" value="1"/>
</dbReference>
<dbReference type="GO" id="GO:0004867">
    <property type="term" value="F:serine-type endopeptidase inhibitor activity"/>
    <property type="evidence" value="ECO:0007669"/>
    <property type="project" value="InterPro"/>
</dbReference>
<dbReference type="SMART" id="SM00093">
    <property type="entry name" value="SERPIN"/>
    <property type="match status" value="1"/>
</dbReference>
<dbReference type="EMBL" id="BDGG01000002">
    <property type="protein sequence ID" value="GAU92608.1"/>
    <property type="molecule type" value="Genomic_DNA"/>
</dbReference>
<evidence type="ECO:0000313" key="5">
    <source>
        <dbReference type="Proteomes" id="UP000186922"/>
    </source>
</evidence>
<dbReference type="CDD" id="cd19590">
    <property type="entry name" value="serpin_thermopin-like"/>
    <property type="match status" value="1"/>
</dbReference>
<dbReference type="SUPFAM" id="SSF56574">
    <property type="entry name" value="Serpins"/>
    <property type="match status" value="1"/>
</dbReference>
<dbReference type="InterPro" id="IPR042185">
    <property type="entry name" value="Serpin_sf_2"/>
</dbReference>
<protein>
    <recommendedName>
        <fullName evidence="3">Serpin domain-containing protein</fullName>
    </recommendedName>
</protein>
<organism evidence="4 5">
    <name type="scientific">Ramazzottius varieornatus</name>
    <name type="common">Water bear</name>
    <name type="synonym">Tardigrade</name>
    <dbReference type="NCBI Taxonomy" id="947166"/>
    <lineage>
        <taxon>Eukaryota</taxon>
        <taxon>Metazoa</taxon>
        <taxon>Ecdysozoa</taxon>
        <taxon>Tardigrada</taxon>
        <taxon>Eutardigrada</taxon>
        <taxon>Parachela</taxon>
        <taxon>Hypsibioidea</taxon>
        <taxon>Ramazzottiidae</taxon>
        <taxon>Ramazzottius</taxon>
    </lineage>
</organism>
<comment type="caution">
    <text evidence="4">The sequence shown here is derived from an EMBL/GenBank/DDBJ whole genome shotgun (WGS) entry which is preliminary data.</text>
</comment>
<feature type="domain" description="Serpin" evidence="3">
    <location>
        <begin position="22"/>
        <end position="396"/>
    </location>
</feature>
<dbReference type="InterPro" id="IPR023795">
    <property type="entry name" value="Serpin_CS"/>
</dbReference>
<evidence type="ECO:0000259" key="3">
    <source>
        <dbReference type="SMART" id="SM00093"/>
    </source>
</evidence>
<dbReference type="Proteomes" id="UP000186922">
    <property type="component" value="Unassembled WGS sequence"/>
</dbReference>
<dbReference type="InterPro" id="IPR042178">
    <property type="entry name" value="Serpin_sf_1"/>
</dbReference>
<dbReference type="PANTHER" id="PTHR11461">
    <property type="entry name" value="SERINE PROTEASE INHIBITOR, SERPIN"/>
    <property type="match status" value="1"/>
</dbReference>
<dbReference type="GO" id="GO:0005615">
    <property type="term" value="C:extracellular space"/>
    <property type="evidence" value="ECO:0007669"/>
    <property type="project" value="InterPro"/>
</dbReference>
<evidence type="ECO:0000313" key="4">
    <source>
        <dbReference type="EMBL" id="GAU92608.1"/>
    </source>
</evidence>